<evidence type="ECO:0000259" key="3">
    <source>
        <dbReference type="PROSITE" id="PS50887"/>
    </source>
</evidence>
<dbReference type="CDD" id="cd01949">
    <property type="entry name" value="GGDEF"/>
    <property type="match status" value="1"/>
</dbReference>
<proteinExistence type="predicted"/>
<comment type="caution">
    <text evidence="4">The sequence shown here is derived from an EMBL/GenBank/DDBJ whole genome shotgun (WGS) entry which is preliminary data.</text>
</comment>
<dbReference type="Gene3D" id="3.30.70.270">
    <property type="match status" value="1"/>
</dbReference>
<dbReference type="SUPFAM" id="SSF55073">
    <property type="entry name" value="Nucleotide cyclase"/>
    <property type="match status" value="1"/>
</dbReference>
<dbReference type="AlphaFoldDB" id="A0A317CIB6"/>
<dbReference type="InterPro" id="IPR029787">
    <property type="entry name" value="Nucleotide_cyclase"/>
</dbReference>
<dbReference type="FunFam" id="3.30.70.270:FF:000001">
    <property type="entry name" value="Diguanylate cyclase domain protein"/>
    <property type="match status" value="1"/>
</dbReference>
<keyword evidence="2" id="KW-1133">Transmembrane helix</keyword>
<dbReference type="EMBL" id="QGKM01000017">
    <property type="protein sequence ID" value="PWQ98246.1"/>
    <property type="molecule type" value="Genomic_DNA"/>
</dbReference>
<feature type="transmembrane region" description="Helical" evidence="2">
    <location>
        <begin position="124"/>
        <end position="141"/>
    </location>
</feature>
<feature type="domain" description="GGDEF" evidence="3">
    <location>
        <begin position="241"/>
        <end position="374"/>
    </location>
</feature>
<dbReference type="InterPro" id="IPR052163">
    <property type="entry name" value="DGC-Regulatory_Protein"/>
</dbReference>
<organism evidence="4 5">
    <name type="scientific">Leucothrix pacifica</name>
    <dbReference type="NCBI Taxonomy" id="1247513"/>
    <lineage>
        <taxon>Bacteria</taxon>
        <taxon>Pseudomonadati</taxon>
        <taxon>Pseudomonadota</taxon>
        <taxon>Gammaproteobacteria</taxon>
        <taxon>Thiotrichales</taxon>
        <taxon>Thiotrichaceae</taxon>
        <taxon>Leucothrix</taxon>
    </lineage>
</organism>
<sequence length="379" mass="42918">MEAKASINIQESVDDLKERALDKLSIYLSVSAVFLFVAFLYRLTDVDWQNAYYLQFTCFFLFVIVFSVRKKLSYKVTIYSYLLFGFIVTATEFISLGLSGMGEIASLFCIMLSFFYLDRKSTAVVALIIITIFFYSQYQFLYAGHTPSANDLAYMSWRSAWVGRLVADTAFFMIIGMSVYYLQDQIISLLLKVERQKKTIEAQKKQIEELANRDALTGLPSVRVADHRLEEVLWCAKEQRHESALLFLDLDGFKTINDTYGHAAGDEVLKRVARRISSALRSNDIACRIGGDEFLVIVEKIADRRDIEKLCQRLINTIGSPMTYHNAELTVGVSIGAASYPHCAKSSGGLRLKADEMMYRVKKSGKNNYLISMEGLVSA</sequence>
<feature type="transmembrane region" description="Helical" evidence="2">
    <location>
        <begin position="24"/>
        <end position="44"/>
    </location>
</feature>
<dbReference type="InterPro" id="IPR000160">
    <property type="entry name" value="GGDEF_dom"/>
</dbReference>
<feature type="transmembrane region" description="Helical" evidence="2">
    <location>
        <begin position="76"/>
        <end position="94"/>
    </location>
</feature>
<evidence type="ECO:0000256" key="2">
    <source>
        <dbReference type="SAM" id="Phobius"/>
    </source>
</evidence>
<keyword evidence="2" id="KW-0472">Membrane</keyword>
<comment type="cofactor">
    <cofactor evidence="1">
        <name>Mg(2+)</name>
        <dbReference type="ChEBI" id="CHEBI:18420"/>
    </cofactor>
</comment>
<feature type="transmembrane region" description="Helical" evidence="2">
    <location>
        <begin position="161"/>
        <end position="182"/>
    </location>
</feature>
<reference evidence="4 5" key="1">
    <citation type="submission" date="2018-05" db="EMBL/GenBank/DDBJ databases">
        <title>Leucothrix arctica sp. nov., isolated from Arctic seawater.</title>
        <authorList>
            <person name="Choi A."/>
            <person name="Baek K."/>
        </authorList>
    </citation>
    <scope>NUCLEOTIDE SEQUENCE [LARGE SCALE GENOMIC DNA]</scope>
    <source>
        <strain evidence="4 5">JCM 18388</strain>
    </source>
</reference>
<evidence type="ECO:0000313" key="4">
    <source>
        <dbReference type="EMBL" id="PWQ98246.1"/>
    </source>
</evidence>
<dbReference type="Pfam" id="PF00990">
    <property type="entry name" value="GGDEF"/>
    <property type="match status" value="1"/>
</dbReference>
<keyword evidence="2" id="KW-0812">Transmembrane</keyword>
<feature type="transmembrane region" description="Helical" evidence="2">
    <location>
        <begin position="100"/>
        <end position="117"/>
    </location>
</feature>
<protein>
    <recommendedName>
        <fullName evidence="3">GGDEF domain-containing protein</fullName>
    </recommendedName>
</protein>
<name>A0A317CIB6_9GAMM</name>
<dbReference type="OrthoDB" id="9803824at2"/>
<dbReference type="InterPro" id="IPR043128">
    <property type="entry name" value="Rev_trsase/Diguanyl_cyclase"/>
</dbReference>
<dbReference type="Proteomes" id="UP000245539">
    <property type="component" value="Unassembled WGS sequence"/>
</dbReference>
<dbReference type="PROSITE" id="PS50887">
    <property type="entry name" value="GGDEF"/>
    <property type="match status" value="1"/>
</dbReference>
<evidence type="ECO:0000256" key="1">
    <source>
        <dbReference type="ARBA" id="ARBA00001946"/>
    </source>
</evidence>
<dbReference type="GO" id="GO:0003824">
    <property type="term" value="F:catalytic activity"/>
    <property type="evidence" value="ECO:0007669"/>
    <property type="project" value="UniProtKB-ARBA"/>
</dbReference>
<dbReference type="NCBIfam" id="TIGR00254">
    <property type="entry name" value="GGDEF"/>
    <property type="match status" value="1"/>
</dbReference>
<accession>A0A317CIB6</accession>
<dbReference type="SMART" id="SM00267">
    <property type="entry name" value="GGDEF"/>
    <property type="match status" value="1"/>
</dbReference>
<dbReference type="RefSeq" id="WP_109837218.1">
    <property type="nucleotide sequence ID" value="NZ_QGKM01000017.1"/>
</dbReference>
<gene>
    <name evidence="4" type="ORF">DKW60_08455</name>
</gene>
<dbReference type="PANTHER" id="PTHR46663:SF2">
    <property type="entry name" value="GGDEF DOMAIN-CONTAINING PROTEIN"/>
    <property type="match status" value="1"/>
</dbReference>
<dbReference type="PANTHER" id="PTHR46663">
    <property type="entry name" value="DIGUANYLATE CYCLASE DGCT-RELATED"/>
    <property type="match status" value="1"/>
</dbReference>
<feature type="transmembrane region" description="Helical" evidence="2">
    <location>
        <begin position="50"/>
        <end position="69"/>
    </location>
</feature>
<keyword evidence="5" id="KW-1185">Reference proteome</keyword>
<evidence type="ECO:0000313" key="5">
    <source>
        <dbReference type="Proteomes" id="UP000245539"/>
    </source>
</evidence>